<dbReference type="PANTHER" id="PTHR10937">
    <property type="entry name" value="GLUCOSAMINE--FRUCTOSE-6-PHOSPHATE AMINOTRANSFERASE, ISOMERIZING"/>
    <property type="match status" value="1"/>
</dbReference>
<dbReference type="SUPFAM" id="SSF53697">
    <property type="entry name" value="SIS domain"/>
    <property type="match status" value="1"/>
</dbReference>
<feature type="transmembrane region" description="Helical" evidence="1">
    <location>
        <begin position="48"/>
        <end position="68"/>
    </location>
</feature>
<keyword evidence="1" id="KW-0472">Membrane</keyword>
<keyword evidence="4" id="KW-1185">Reference proteome</keyword>
<dbReference type="EMBL" id="BAAABM010000022">
    <property type="protein sequence ID" value="GAA0339663.1"/>
    <property type="molecule type" value="Genomic_DNA"/>
</dbReference>
<accession>A0ABN0WJY3</accession>
<gene>
    <name evidence="3" type="primary">frlB</name>
    <name evidence="3" type="ORF">GCM10010151_31620</name>
</gene>
<sequence length="343" mass="36800">MSLVRQPVRPLEPIPDTLRGDVDVAVTPEIEAQVTAFVEKALKPTTRVIYLVGCGGSLFMFGAMRFILERSPIPAVALNADEFMLRGPSALGPDSIVIASSTNGGTAETARAVRFAREAGAPVLLVTKDPESVVAKEAADIVLHRSVEAKQVLQGLIAYALLRAQGVAEDYDEAVAVFRGCSAAFETSVLELDDHLRDIAAACVDEPCVYVLGSGPLEGAAQTFAACYLQEMQTKHAVATGSGEFLHGAFEVVDGEVPVILLLGEDSTRPMGQRTLTFLERYNHRNHVIDGASLSLPGVPADLRATVGAFVMASAVTARLAQHFEAFSGRPLTDRRYMWKVEY</sequence>
<proteinExistence type="predicted"/>
<keyword evidence="1" id="KW-0812">Transmembrane</keyword>
<dbReference type="Gene3D" id="3.40.50.10490">
    <property type="entry name" value="Glucose-6-phosphate isomerase like protein, domain 1"/>
    <property type="match status" value="2"/>
</dbReference>
<dbReference type="PROSITE" id="PS51464">
    <property type="entry name" value="SIS"/>
    <property type="match status" value="1"/>
</dbReference>
<dbReference type="InterPro" id="IPR001347">
    <property type="entry name" value="SIS_dom"/>
</dbReference>
<comment type="caution">
    <text evidence="3">The sequence shown here is derived from an EMBL/GenBank/DDBJ whole genome shotgun (WGS) entry which is preliminary data.</text>
</comment>
<dbReference type="InterPro" id="IPR046348">
    <property type="entry name" value="SIS_dom_sf"/>
</dbReference>
<name>A0ABN0WJY3_9ACTN</name>
<reference evidence="3 4" key="1">
    <citation type="journal article" date="2019" name="Int. J. Syst. Evol. Microbiol.">
        <title>The Global Catalogue of Microorganisms (GCM) 10K type strain sequencing project: providing services to taxonomists for standard genome sequencing and annotation.</title>
        <authorList>
            <consortium name="The Broad Institute Genomics Platform"/>
            <consortium name="The Broad Institute Genome Sequencing Center for Infectious Disease"/>
            <person name="Wu L."/>
            <person name="Ma J."/>
        </authorList>
    </citation>
    <scope>NUCLEOTIDE SEQUENCE [LARGE SCALE GENOMIC DNA]</scope>
    <source>
        <strain evidence="3 4">JCM 3146</strain>
    </source>
</reference>
<evidence type="ECO:0000259" key="2">
    <source>
        <dbReference type="PROSITE" id="PS51464"/>
    </source>
</evidence>
<feature type="domain" description="SIS" evidence="2">
    <location>
        <begin position="38"/>
        <end position="172"/>
    </location>
</feature>
<organism evidence="3 4">
    <name type="scientific">Actinoallomurus spadix</name>
    <dbReference type="NCBI Taxonomy" id="79912"/>
    <lineage>
        <taxon>Bacteria</taxon>
        <taxon>Bacillati</taxon>
        <taxon>Actinomycetota</taxon>
        <taxon>Actinomycetes</taxon>
        <taxon>Streptosporangiales</taxon>
        <taxon>Thermomonosporaceae</taxon>
        <taxon>Actinoallomurus</taxon>
    </lineage>
</organism>
<evidence type="ECO:0000313" key="4">
    <source>
        <dbReference type="Proteomes" id="UP001501822"/>
    </source>
</evidence>
<dbReference type="Proteomes" id="UP001501822">
    <property type="component" value="Unassembled WGS sequence"/>
</dbReference>
<protein>
    <submittedName>
        <fullName evidence="3">Fructosamine deglycase FrlB</fullName>
    </submittedName>
</protein>
<keyword evidence="1" id="KW-1133">Transmembrane helix</keyword>
<dbReference type="PANTHER" id="PTHR10937:SF14">
    <property type="entry name" value="FRUCTOSELYSINE 6-PHOSPHATE DEGLYCASE"/>
    <property type="match status" value="1"/>
</dbReference>
<evidence type="ECO:0000313" key="3">
    <source>
        <dbReference type="EMBL" id="GAA0339663.1"/>
    </source>
</evidence>
<dbReference type="Pfam" id="PF01380">
    <property type="entry name" value="SIS"/>
    <property type="match status" value="1"/>
</dbReference>
<evidence type="ECO:0000256" key="1">
    <source>
        <dbReference type="SAM" id="Phobius"/>
    </source>
</evidence>